<dbReference type="AlphaFoldDB" id="A0A1F5AYV5"/>
<organism evidence="1 2">
    <name type="scientific">Candidatus Azambacteria bacterium RBG_16_47_10</name>
    <dbReference type="NCBI Taxonomy" id="1797292"/>
    <lineage>
        <taxon>Bacteria</taxon>
        <taxon>Candidatus Azamiibacteriota</taxon>
    </lineage>
</organism>
<accession>A0A1F5AYV5</accession>
<name>A0A1F5AYV5_9BACT</name>
<proteinExistence type="predicted"/>
<dbReference type="Proteomes" id="UP000176639">
    <property type="component" value="Unassembled WGS sequence"/>
</dbReference>
<gene>
    <name evidence="1" type="ORF">A2Z10_00700</name>
</gene>
<dbReference type="EMBL" id="MEYI01000036">
    <property type="protein sequence ID" value="OGD23556.1"/>
    <property type="molecule type" value="Genomic_DNA"/>
</dbReference>
<evidence type="ECO:0000313" key="1">
    <source>
        <dbReference type="EMBL" id="OGD23556.1"/>
    </source>
</evidence>
<sequence>MIPANTRFITLLVQKHMALLGATAALSRARTIPGLTVAENGDVLHVTGDPAIVNAELENTYASFAGKASRIITHALKERDLDRI</sequence>
<reference evidence="1 2" key="1">
    <citation type="journal article" date="2016" name="Nat. Commun.">
        <title>Thousands of microbial genomes shed light on interconnected biogeochemical processes in an aquifer system.</title>
        <authorList>
            <person name="Anantharaman K."/>
            <person name="Brown C.T."/>
            <person name="Hug L.A."/>
            <person name="Sharon I."/>
            <person name="Castelle C.J."/>
            <person name="Probst A.J."/>
            <person name="Thomas B.C."/>
            <person name="Singh A."/>
            <person name="Wilkins M.J."/>
            <person name="Karaoz U."/>
            <person name="Brodie E.L."/>
            <person name="Williams K.H."/>
            <person name="Hubbard S.S."/>
            <person name="Banfield J.F."/>
        </authorList>
    </citation>
    <scope>NUCLEOTIDE SEQUENCE [LARGE SCALE GENOMIC DNA]</scope>
</reference>
<protein>
    <submittedName>
        <fullName evidence="1">Uncharacterized protein</fullName>
    </submittedName>
</protein>
<comment type="caution">
    <text evidence="1">The sequence shown here is derived from an EMBL/GenBank/DDBJ whole genome shotgun (WGS) entry which is preliminary data.</text>
</comment>
<evidence type="ECO:0000313" key="2">
    <source>
        <dbReference type="Proteomes" id="UP000176639"/>
    </source>
</evidence>